<evidence type="ECO:0000313" key="2">
    <source>
        <dbReference type="Proteomes" id="UP000539313"/>
    </source>
</evidence>
<dbReference type="Proteomes" id="UP000539313">
    <property type="component" value="Unassembled WGS sequence"/>
</dbReference>
<keyword evidence="2" id="KW-1185">Reference proteome</keyword>
<name>A0A7W3N485_9ACTN</name>
<gene>
    <name evidence="1" type="ORF">HNR21_006150</name>
</gene>
<comment type="caution">
    <text evidence="1">The sequence shown here is derived from an EMBL/GenBank/DDBJ whole genome shotgun (WGS) entry which is preliminary data.</text>
</comment>
<protein>
    <submittedName>
        <fullName evidence="1">Uncharacterized protein</fullName>
    </submittedName>
</protein>
<organism evidence="1 2">
    <name type="scientific">Thermomonospora cellulosilytica</name>
    <dbReference type="NCBI Taxonomy" id="1411118"/>
    <lineage>
        <taxon>Bacteria</taxon>
        <taxon>Bacillati</taxon>
        <taxon>Actinomycetota</taxon>
        <taxon>Actinomycetes</taxon>
        <taxon>Streptosporangiales</taxon>
        <taxon>Thermomonosporaceae</taxon>
        <taxon>Thermomonospora</taxon>
    </lineage>
</organism>
<dbReference type="EMBL" id="JACJII010000001">
    <property type="protein sequence ID" value="MBA9007268.1"/>
    <property type="molecule type" value="Genomic_DNA"/>
</dbReference>
<dbReference type="AlphaFoldDB" id="A0A7W3N485"/>
<proteinExistence type="predicted"/>
<reference evidence="1 2" key="1">
    <citation type="submission" date="2020-08" db="EMBL/GenBank/DDBJ databases">
        <title>Sequencing the genomes of 1000 actinobacteria strains.</title>
        <authorList>
            <person name="Klenk H.-P."/>
        </authorList>
    </citation>
    <scope>NUCLEOTIDE SEQUENCE [LARGE SCALE GENOMIC DNA]</scope>
    <source>
        <strain evidence="1 2">DSM 45823</strain>
    </source>
</reference>
<accession>A0A7W3N485</accession>
<evidence type="ECO:0000313" key="1">
    <source>
        <dbReference type="EMBL" id="MBA9007268.1"/>
    </source>
</evidence>
<sequence length="70" mass="7819">MQRVRLDTVHAHILLSDKAACDHGLRLLDQTAEAALTGGLTHQLHSIQAIRRSFEEADLRPARPKSRLIV</sequence>